<keyword evidence="6 7" id="KW-0472">Membrane</keyword>
<dbReference type="AlphaFoldDB" id="A0A4Z0LX86"/>
<evidence type="ECO:0000313" key="10">
    <source>
        <dbReference type="EMBL" id="TGD71844.1"/>
    </source>
</evidence>
<dbReference type="InterPro" id="IPR025857">
    <property type="entry name" value="MacB_PCD"/>
</dbReference>
<comment type="caution">
    <text evidence="10">The sequence shown here is derived from an EMBL/GenBank/DDBJ whole genome shotgun (WGS) entry which is preliminary data.</text>
</comment>
<keyword evidence="3" id="KW-1003">Cell membrane</keyword>
<dbReference type="GO" id="GO:0098797">
    <property type="term" value="C:plasma membrane protein complex"/>
    <property type="evidence" value="ECO:0007669"/>
    <property type="project" value="TreeGrafter"/>
</dbReference>
<protein>
    <submittedName>
        <fullName evidence="10">ABC transporter permease</fullName>
    </submittedName>
</protein>
<evidence type="ECO:0000256" key="1">
    <source>
        <dbReference type="ARBA" id="ARBA00004651"/>
    </source>
</evidence>
<evidence type="ECO:0000256" key="2">
    <source>
        <dbReference type="ARBA" id="ARBA00005236"/>
    </source>
</evidence>
<evidence type="ECO:0000313" key="11">
    <source>
        <dbReference type="Proteomes" id="UP000298050"/>
    </source>
</evidence>
<feature type="domain" description="MacB-like periplasmic core" evidence="9">
    <location>
        <begin position="23"/>
        <end position="201"/>
    </location>
</feature>
<dbReference type="PANTHER" id="PTHR30489">
    <property type="entry name" value="LIPOPROTEIN-RELEASING SYSTEM TRANSMEMBRANE PROTEIN LOLE"/>
    <property type="match status" value="1"/>
</dbReference>
<evidence type="ECO:0000256" key="3">
    <source>
        <dbReference type="ARBA" id="ARBA00022475"/>
    </source>
</evidence>
<feature type="transmembrane region" description="Helical" evidence="7">
    <location>
        <begin position="379"/>
        <end position="398"/>
    </location>
</feature>
<comment type="similarity">
    <text evidence="2">Belongs to the ABC-4 integral membrane protein family. LolC/E subfamily.</text>
</comment>
<evidence type="ECO:0000259" key="9">
    <source>
        <dbReference type="Pfam" id="PF12704"/>
    </source>
</evidence>
<dbReference type="Pfam" id="PF02687">
    <property type="entry name" value="FtsX"/>
    <property type="match status" value="1"/>
</dbReference>
<feature type="transmembrane region" description="Helical" evidence="7">
    <location>
        <begin position="24"/>
        <end position="44"/>
    </location>
</feature>
<dbReference type="EMBL" id="SRLE01000012">
    <property type="protein sequence ID" value="TGD71844.1"/>
    <property type="molecule type" value="Genomic_DNA"/>
</dbReference>
<dbReference type="InterPro" id="IPR051447">
    <property type="entry name" value="Lipoprotein-release_system"/>
</dbReference>
<evidence type="ECO:0000259" key="8">
    <source>
        <dbReference type="Pfam" id="PF02687"/>
    </source>
</evidence>
<feature type="domain" description="ABC3 transporter permease C-terminal" evidence="8">
    <location>
        <begin position="276"/>
        <end position="405"/>
    </location>
</feature>
<evidence type="ECO:0000256" key="6">
    <source>
        <dbReference type="ARBA" id="ARBA00023136"/>
    </source>
</evidence>
<reference evidence="10 11" key="1">
    <citation type="submission" date="2019-04" db="EMBL/GenBank/DDBJ databases">
        <title>Taxonomy of novel Haliea sp. from mangrove soil of West Coast of India.</title>
        <authorList>
            <person name="Verma A."/>
            <person name="Kumar P."/>
            <person name="Krishnamurthi S."/>
        </authorList>
    </citation>
    <scope>NUCLEOTIDE SEQUENCE [LARGE SCALE GENOMIC DNA]</scope>
    <source>
        <strain evidence="10 11">SAOS-164</strain>
    </source>
</reference>
<keyword evidence="5 7" id="KW-1133">Transmembrane helix</keyword>
<accession>A0A4Z0LX86</accession>
<sequence>MSGALAVSARLAWRNLWRNHRRTLIMLAAISIGVWAMIFMSALMRGMTDQMVRNGLRTLPGEVQVHAPGYRDDPSVANSMAWPQGALLSALQQPPVQAWSARVRVPAMIASERESRGVTLLGVDPASERALGSAPHADEISEGRFLEGPGDDGIVLGAALARKLDTGLGKRVVIMSQDPQNNVADRGMRVVGLFRARLEGTEELYAYTGRQPLQALLNIGDEISEVAASAGDYRHTARWAPALVSAAGPQLEVKTWRELDPYLGTMLRVQDGFSLIFMVVIFAVLSFGLVNTLAMAVFERVREIGLMQALGMRPGAILRLLLLESLYLLLLSLVAGNLAAWLTIKPLERGIDLSIVAEGMAMMGLGTTLYPALAWSDMLFSTAVVVLLGVLASLLPAWRAARLDPVQAINQV</sequence>
<dbReference type="PANTHER" id="PTHR30489:SF0">
    <property type="entry name" value="LIPOPROTEIN-RELEASING SYSTEM TRANSMEMBRANE PROTEIN LOLE"/>
    <property type="match status" value="1"/>
</dbReference>
<evidence type="ECO:0000256" key="4">
    <source>
        <dbReference type="ARBA" id="ARBA00022692"/>
    </source>
</evidence>
<dbReference type="InterPro" id="IPR003838">
    <property type="entry name" value="ABC3_permease_C"/>
</dbReference>
<name>A0A4Z0LX86_9GAMM</name>
<comment type="subcellular location">
    <subcellularLocation>
        <location evidence="1">Cell membrane</location>
        <topology evidence="1">Multi-pass membrane protein</topology>
    </subcellularLocation>
</comment>
<gene>
    <name evidence="10" type="ORF">E4634_17170</name>
</gene>
<dbReference type="GO" id="GO:0044874">
    <property type="term" value="P:lipoprotein localization to outer membrane"/>
    <property type="evidence" value="ECO:0007669"/>
    <property type="project" value="TreeGrafter"/>
</dbReference>
<keyword evidence="11" id="KW-1185">Reference proteome</keyword>
<evidence type="ECO:0000256" key="5">
    <source>
        <dbReference type="ARBA" id="ARBA00022989"/>
    </source>
</evidence>
<dbReference type="Pfam" id="PF12704">
    <property type="entry name" value="MacB_PCD"/>
    <property type="match status" value="1"/>
</dbReference>
<feature type="transmembrane region" description="Helical" evidence="7">
    <location>
        <begin position="317"/>
        <end position="341"/>
    </location>
</feature>
<dbReference type="Proteomes" id="UP000298050">
    <property type="component" value="Unassembled WGS sequence"/>
</dbReference>
<feature type="transmembrane region" description="Helical" evidence="7">
    <location>
        <begin position="275"/>
        <end position="297"/>
    </location>
</feature>
<proteinExistence type="inferred from homology"/>
<organism evidence="10 11">
    <name type="scientific">Mangrovimicrobium sediminis</name>
    <dbReference type="NCBI Taxonomy" id="2562682"/>
    <lineage>
        <taxon>Bacteria</taxon>
        <taxon>Pseudomonadati</taxon>
        <taxon>Pseudomonadota</taxon>
        <taxon>Gammaproteobacteria</taxon>
        <taxon>Cellvibrionales</taxon>
        <taxon>Halieaceae</taxon>
        <taxon>Mangrovimicrobium</taxon>
    </lineage>
</organism>
<evidence type="ECO:0000256" key="7">
    <source>
        <dbReference type="SAM" id="Phobius"/>
    </source>
</evidence>
<keyword evidence="4 7" id="KW-0812">Transmembrane</keyword>
<dbReference type="RefSeq" id="WP_135445888.1">
    <property type="nucleotide sequence ID" value="NZ_SRLE01000012.1"/>
</dbReference>
<dbReference type="OrthoDB" id="9770036at2"/>